<dbReference type="Proteomes" id="UP000198964">
    <property type="component" value="Unassembled WGS sequence"/>
</dbReference>
<organism evidence="2 3">
    <name type="scientific">Sunxiuqinia elliptica</name>
    <dbReference type="NCBI Taxonomy" id="655355"/>
    <lineage>
        <taxon>Bacteria</taxon>
        <taxon>Pseudomonadati</taxon>
        <taxon>Bacteroidota</taxon>
        <taxon>Bacteroidia</taxon>
        <taxon>Marinilabiliales</taxon>
        <taxon>Prolixibacteraceae</taxon>
        <taxon>Sunxiuqinia</taxon>
    </lineage>
</organism>
<evidence type="ECO:0000313" key="3">
    <source>
        <dbReference type="Proteomes" id="UP000198964"/>
    </source>
</evidence>
<evidence type="ECO:0000259" key="1">
    <source>
        <dbReference type="Pfam" id="PF10988"/>
    </source>
</evidence>
<dbReference type="Gene3D" id="2.160.20.120">
    <property type="match status" value="1"/>
</dbReference>
<keyword evidence="3" id="KW-1185">Reference proteome</keyword>
<dbReference type="AlphaFoldDB" id="A0A1I2ATK7"/>
<reference evidence="2 3" key="1">
    <citation type="submission" date="2016-10" db="EMBL/GenBank/DDBJ databases">
        <authorList>
            <person name="de Groot N.N."/>
        </authorList>
    </citation>
    <scope>NUCLEOTIDE SEQUENCE [LARGE SCALE GENOMIC DNA]</scope>
    <source>
        <strain evidence="2 3">CGMCC 1.9156</strain>
    </source>
</reference>
<dbReference type="RefSeq" id="WP_093917964.1">
    <property type="nucleotide sequence ID" value="NZ_FONW01000001.1"/>
</dbReference>
<protein>
    <submittedName>
        <fullName evidence="2">Putative auto-transporter adhesin, head GIN domain</fullName>
    </submittedName>
</protein>
<dbReference type="Pfam" id="PF10988">
    <property type="entry name" value="DUF2807"/>
    <property type="match status" value="1"/>
</dbReference>
<dbReference type="STRING" id="655355.SAMN05216283_101211"/>
<dbReference type="InterPro" id="IPR021255">
    <property type="entry name" value="DUF2807"/>
</dbReference>
<gene>
    <name evidence="2" type="ORF">SAMN05216283_101211</name>
</gene>
<dbReference type="PROSITE" id="PS51257">
    <property type="entry name" value="PROKAR_LIPOPROTEIN"/>
    <property type="match status" value="1"/>
</dbReference>
<proteinExistence type="predicted"/>
<name>A0A1I2ATK7_9BACT</name>
<sequence length="239" mass="25466">MKKTIILTLSFLTFIVAFSACMFLGPSIKGNGNVTTSYRDVGDFEQLKVSTGLKVILKQTDRNQVIVEADENLHDVIQSEVRGDELRLYTDQRIKNATKMSIIVEFKDIDALHTNAGASVSSDGMLQLKNLETKSSSGSSQDLKINLDHLEGKVSSGANMKLAGKAQSVNLKASSGAILKAGELTADACFADASSGANIHIKATRKFEGEASSGGNVFYSGNPKTVEISTSSGGNVLKR</sequence>
<dbReference type="EMBL" id="FONW01000001">
    <property type="protein sequence ID" value="SFE46918.1"/>
    <property type="molecule type" value="Genomic_DNA"/>
</dbReference>
<accession>A0A1I2ATK7</accession>
<feature type="domain" description="Putative auto-transporter adhesin head GIN" evidence="1">
    <location>
        <begin position="43"/>
        <end position="223"/>
    </location>
</feature>
<evidence type="ECO:0000313" key="2">
    <source>
        <dbReference type="EMBL" id="SFE46918.1"/>
    </source>
</evidence>